<evidence type="ECO:0000256" key="2">
    <source>
        <dbReference type="SAM" id="SignalP"/>
    </source>
</evidence>
<dbReference type="Proteomes" id="UP000248926">
    <property type="component" value="Unassembled WGS sequence"/>
</dbReference>
<name>A0A328P9N0_9GAMM</name>
<reference evidence="3 4" key="1">
    <citation type="journal article" date="2018" name="Genet. Mol. Biol.">
        <title>The genome sequence of Dyella jiangningensis FCAV SCS01 from a lignocellulose-decomposing microbial consortium metagenome reveals potential for biotechnological applications.</title>
        <authorList>
            <person name="Desiderato J.G."/>
            <person name="Alvarenga D.O."/>
            <person name="Constancio M.T.L."/>
            <person name="Alves L.M.C."/>
            <person name="Varani A.M."/>
        </authorList>
    </citation>
    <scope>NUCLEOTIDE SEQUENCE [LARGE SCALE GENOMIC DNA]</scope>
    <source>
        <strain evidence="3 4">FCAV SCS01</strain>
    </source>
</reference>
<protein>
    <recommendedName>
        <fullName evidence="5">Carbohydrate-binding family V/XII</fullName>
    </recommendedName>
</protein>
<dbReference type="EMBL" id="NFZS01000001">
    <property type="protein sequence ID" value="RAO77126.1"/>
    <property type="molecule type" value="Genomic_DNA"/>
</dbReference>
<feature type="compositionally biased region" description="Low complexity" evidence="1">
    <location>
        <begin position="803"/>
        <end position="819"/>
    </location>
</feature>
<feature type="compositionally biased region" description="Basic and acidic residues" evidence="1">
    <location>
        <begin position="790"/>
        <end position="802"/>
    </location>
</feature>
<keyword evidence="4" id="KW-1185">Reference proteome</keyword>
<evidence type="ECO:0000313" key="4">
    <source>
        <dbReference type="Proteomes" id="UP000248926"/>
    </source>
</evidence>
<sequence length="857" mass="91884">MRAMRWLGLMLALALLAGMPVHSQQGGKAAPSPGNADFREWPHTFDIDGVHMVLHHPQLDSWVNGQLKGRIAVAVKTGMQVGSDGKSHDVMAYGVAWVTARTETDKVLRQVTLSQVTVDKVSFPTEAAQQSRYLDVLRKIAARSHQVANLDTMEASLAISQQENDVKNEAVRNDPPQIIFSFKPALLVLIDGAPASKPSGTAGVNRIVNTRSLILQVGSQYYLTFAGRWVRASSLDGPWTLTKAPPPAVTQAAHAPANAKQVDTLENPSEALKKVLDSGQLPEIYVRSQPSELIMVDGDPQFAAIEGTQLAYVSNTASDVFVDQAHGLTWYVLISGRWFTAESTNGPWRYVAGESLPADFANIPPDSPKSAALASIPGTPEAREALIANSIPQTATVNSHTAVLHLRYDGAPQFRPIEGTTLSYAWNTEAPVIRVDNTAYYAVQNGVWFTAGNPNGPWSVALEVPSVIYSIPPSSPLHYVTYVFVYGHEGNDVYVGYSPGYYGTVVSGGVVVYGTGYACDPWVGNDIWYGCPATYGFGVSFGWTPWAGWGFGYAWGWAWASAWYGPWWGPWGYWGYYPGYYPGYWGGAIAAANVYGRWGNAVVSGQVAGWANPWTGNVGRAGRGGYYNEATGGRGVGYAGRNTNIYTGTTTAAAGGIRYNPQTGRVVGGQGGAAVNPYTGNAVAGGTRTVANTNTGRVTQQAGVAGRTDQGAGAAGAFNSQGAGGDARGAGYVHYDKATGDVSRGGVVDINDKVYAGKDGNVYRYDKDQGWQKVDNKGDFNRVNGPDSADTNRDRMARDRSADSASFQQREQARPQQRQQFDRSNYNSRYHGQMGGFRGSAGGGRFGGGRMGGGFRR</sequence>
<feature type="region of interest" description="Disordered" evidence="1">
    <location>
        <begin position="775"/>
        <end position="857"/>
    </location>
</feature>
<organism evidence="3 4">
    <name type="scientific">Dyella jiangningensis</name>
    <dbReference type="NCBI Taxonomy" id="1379159"/>
    <lineage>
        <taxon>Bacteria</taxon>
        <taxon>Pseudomonadati</taxon>
        <taxon>Pseudomonadota</taxon>
        <taxon>Gammaproteobacteria</taxon>
        <taxon>Lysobacterales</taxon>
        <taxon>Rhodanobacteraceae</taxon>
        <taxon>Dyella</taxon>
    </lineage>
</organism>
<dbReference type="AlphaFoldDB" id="A0A328P9N0"/>
<dbReference type="OrthoDB" id="102964at2"/>
<dbReference type="RefSeq" id="WP_111981187.1">
    <property type="nucleotide sequence ID" value="NZ_NFZS01000001.1"/>
</dbReference>
<evidence type="ECO:0008006" key="5">
    <source>
        <dbReference type="Google" id="ProtNLM"/>
    </source>
</evidence>
<keyword evidence="2" id="KW-0732">Signal</keyword>
<feature type="chain" id="PRO_5016422795" description="Carbohydrate-binding family V/XII" evidence="2">
    <location>
        <begin position="24"/>
        <end position="857"/>
    </location>
</feature>
<feature type="signal peptide" evidence="2">
    <location>
        <begin position="1"/>
        <end position="23"/>
    </location>
</feature>
<feature type="compositionally biased region" description="Gly residues" evidence="1">
    <location>
        <begin position="833"/>
        <end position="857"/>
    </location>
</feature>
<comment type="caution">
    <text evidence="3">The sequence shown here is derived from an EMBL/GenBank/DDBJ whole genome shotgun (WGS) entry which is preliminary data.</text>
</comment>
<proteinExistence type="predicted"/>
<evidence type="ECO:0000313" key="3">
    <source>
        <dbReference type="EMBL" id="RAO77126.1"/>
    </source>
</evidence>
<accession>A0A328P9N0</accession>
<evidence type="ECO:0000256" key="1">
    <source>
        <dbReference type="SAM" id="MobiDB-lite"/>
    </source>
</evidence>
<gene>
    <name evidence="3" type="ORF">CA260_04315</name>
</gene>